<dbReference type="EMBL" id="LDTD01000102">
    <property type="protein sequence ID" value="KTT68441.1"/>
    <property type="molecule type" value="Genomic_DNA"/>
</dbReference>
<evidence type="ECO:0000313" key="3">
    <source>
        <dbReference type="EMBL" id="KTT97092.1"/>
    </source>
</evidence>
<sequence>MEAYLGYVMFTAGSFAPRGWSLCQGQLLSLAQNAALYSLLGTTYGGNGQQTFGLPHLGGRVPVGTGQAPGVSHNYQAGEAAGTEQTTILTSQMPAHVHAFPAQPGMAVATDNTADDTSDTATAGARLGKFVDQAGSGGAIYVPAGSSSTTVNLAGTPAGNTGIAGGNMPLPIMQPYLAMNAVICIEGYYPSRPD</sequence>
<dbReference type="Gene3D" id="3.90.1340.10">
    <property type="entry name" value="Phage tail collar domain"/>
    <property type="match status" value="1"/>
</dbReference>
<dbReference type="EMBL" id="LDTE01000091">
    <property type="protein sequence ID" value="KTT97092.1"/>
    <property type="molecule type" value="Genomic_DNA"/>
</dbReference>
<feature type="domain" description="Phage tail collar" evidence="1">
    <location>
        <begin position="6"/>
        <end position="62"/>
    </location>
</feature>
<dbReference type="InterPro" id="IPR011083">
    <property type="entry name" value="Phage_tail_collar_dom"/>
</dbReference>
<dbReference type="STRING" id="33051.SB4_14060"/>
<dbReference type="InterPro" id="IPR037053">
    <property type="entry name" value="Phage_tail_collar_dom_sf"/>
</dbReference>
<evidence type="ECO:0000313" key="5">
    <source>
        <dbReference type="Proteomes" id="UP000074072"/>
    </source>
</evidence>
<dbReference type="Proteomes" id="UP000072867">
    <property type="component" value="Unassembled WGS sequence"/>
</dbReference>
<gene>
    <name evidence="2" type="ORF">NS319_13830</name>
    <name evidence="3" type="ORF">SB4_14060</name>
</gene>
<proteinExistence type="predicted"/>
<organism evidence="3 5">
    <name type="scientific">Sphingomonas sanguinis</name>
    <dbReference type="NCBI Taxonomy" id="33051"/>
    <lineage>
        <taxon>Bacteria</taxon>
        <taxon>Pseudomonadati</taxon>
        <taxon>Pseudomonadota</taxon>
        <taxon>Alphaproteobacteria</taxon>
        <taxon>Sphingomonadales</taxon>
        <taxon>Sphingomonadaceae</taxon>
        <taxon>Sphingomonas</taxon>
    </lineage>
</organism>
<dbReference type="PATRIC" id="fig|33051.3.peg.142"/>
<name>A0A147IP87_9SPHN</name>
<dbReference type="Proteomes" id="UP000074072">
    <property type="component" value="Unassembled WGS sequence"/>
</dbReference>
<protein>
    <recommendedName>
        <fullName evidence="1">Phage tail collar domain-containing protein</fullName>
    </recommendedName>
</protein>
<dbReference type="RefSeq" id="WP_058734123.1">
    <property type="nucleotide sequence ID" value="NZ_LDTD01000102.1"/>
</dbReference>
<accession>A0A147IP87</accession>
<dbReference type="SUPFAM" id="SSF88874">
    <property type="entry name" value="Receptor-binding domain of short tail fibre protein gp12"/>
    <property type="match status" value="1"/>
</dbReference>
<dbReference type="AlphaFoldDB" id="A0A147IP87"/>
<evidence type="ECO:0000259" key="1">
    <source>
        <dbReference type="Pfam" id="PF07484"/>
    </source>
</evidence>
<comment type="caution">
    <text evidence="3">The sequence shown here is derived from an EMBL/GenBank/DDBJ whole genome shotgun (WGS) entry which is preliminary data.</text>
</comment>
<dbReference type="OrthoDB" id="9810174at2"/>
<dbReference type="Pfam" id="PF07484">
    <property type="entry name" value="Collar"/>
    <property type="match status" value="1"/>
</dbReference>
<reference evidence="4 5" key="1">
    <citation type="journal article" date="2016" name="Front. Microbiol.">
        <title>Genomic Resource of Rice Seed Associated Bacteria.</title>
        <authorList>
            <person name="Midha S."/>
            <person name="Bansal K."/>
            <person name="Sharma S."/>
            <person name="Kumar N."/>
            <person name="Patil P.P."/>
            <person name="Chaudhry V."/>
            <person name="Patil P.B."/>
        </authorList>
    </citation>
    <scope>NUCLEOTIDE SEQUENCE [LARGE SCALE GENOMIC DNA]</scope>
    <source>
        <strain evidence="2 4">NS319</strain>
        <strain evidence="3 5">SB4</strain>
    </source>
</reference>
<evidence type="ECO:0000313" key="2">
    <source>
        <dbReference type="EMBL" id="KTT68441.1"/>
    </source>
</evidence>
<evidence type="ECO:0000313" key="4">
    <source>
        <dbReference type="Proteomes" id="UP000072867"/>
    </source>
</evidence>